<feature type="transmembrane region" description="Helical" evidence="1">
    <location>
        <begin position="7"/>
        <end position="31"/>
    </location>
</feature>
<gene>
    <name evidence="2" type="ORF">ENJ74_00655</name>
</gene>
<comment type="caution">
    <text evidence="2">The sequence shown here is derived from an EMBL/GenBank/DDBJ whole genome shotgun (WGS) entry which is preliminary data.</text>
</comment>
<dbReference type="AlphaFoldDB" id="A0A7V2WLJ6"/>
<protein>
    <recommendedName>
        <fullName evidence="3">Transmembrane protein</fullName>
    </recommendedName>
</protein>
<keyword evidence="1" id="KW-0812">Transmembrane</keyword>
<feature type="transmembrane region" description="Helical" evidence="1">
    <location>
        <begin position="75"/>
        <end position="96"/>
    </location>
</feature>
<organism evidence="2">
    <name type="scientific">Nitratifractor salsuginis</name>
    <dbReference type="NCBI Taxonomy" id="269261"/>
    <lineage>
        <taxon>Bacteria</taxon>
        <taxon>Pseudomonadati</taxon>
        <taxon>Campylobacterota</taxon>
        <taxon>Epsilonproteobacteria</taxon>
        <taxon>Campylobacterales</taxon>
        <taxon>Sulfurovaceae</taxon>
        <taxon>Nitratifractor</taxon>
    </lineage>
</organism>
<keyword evidence="1" id="KW-1133">Transmembrane helix</keyword>
<reference evidence="2" key="1">
    <citation type="journal article" date="2020" name="mSystems">
        <title>Genome- and Community-Level Interaction Insights into Carbon Utilization and Element Cycling Functions of Hydrothermarchaeota in Hydrothermal Sediment.</title>
        <authorList>
            <person name="Zhou Z."/>
            <person name="Liu Y."/>
            <person name="Xu W."/>
            <person name="Pan J."/>
            <person name="Luo Z.H."/>
            <person name="Li M."/>
        </authorList>
    </citation>
    <scope>NUCLEOTIDE SEQUENCE [LARGE SCALE GENOMIC DNA]</scope>
    <source>
        <strain evidence="2">HyVt-513</strain>
    </source>
</reference>
<accession>A0A7V2WLJ6</accession>
<evidence type="ECO:0000313" key="2">
    <source>
        <dbReference type="EMBL" id="HFC03356.1"/>
    </source>
</evidence>
<dbReference type="Proteomes" id="UP000885722">
    <property type="component" value="Unassembled WGS sequence"/>
</dbReference>
<sequence length="102" mass="11196">MGGREVLVWGIFYGVTLMMLGLLAALFFPAASVLRRIAVSGGAGPANLIPLSFLLLSFLYGFLRARREGRRRRWIAAYGWLSGATALAVVLLYLYLKRMTGA</sequence>
<keyword evidence="1" id="KW-0472">Membrane</keyword>
<evidence type="ECO:0000256" key="1">
    <source>
        <dbReference type="SAM" id="Phobius"/>
    </source>
</evidence>
<evidence type="ECO:0008006" key="3">
    <source>
        <dbReference type="Google" id="ProtNLM"/>
    </source>
</evidence>
<name>A0A7V2WLJ6_9BACT</name>
<feature type="transmembrane region" description="Helical" evidence="1">
    <location>
        <begin position="43"/>
        <end position="63"/>
    </location>
</feature>
<proteinExistence type="predicted"/>
<dbReference type="EMBL" id="DRNO01000044">
    <property type="protein sequence ID" value="HFC03356.1"/>
    <property type="molecule type" value="Genomic_DNA"/>
</dbReference>